<dbReference type="RefSeq" id="WP_117329046.1">
    <property type="nucleotide sequence ID" value="NZ_QUWK01000001.1"/>
</dbReference>
<dbReference type="GO" id="GO:0006351">
    <property type="term" value="P:DNA-templated transcription"/>
    <property type="evidence" value="ECO:0007669"/>
    <property type="project" value="TreeGrafter"/>
</dbReference>
<reference evidence="4" key="1">
    <citation type="submission" date="2018-08" db="EMBL/GenBank/DDBJ databases">
        <authorList>
            <person name="Grouzdev D.S."/>
            <person name="Krutkina M.S."/>
        </authorList>
    </citation>
    <scope>NUCLEOTIDE SEQUENCE [LARGE SCALE GENOMIC DNA]</scope>
    <source>
        <strain evidence="4">4-11</strain>
    </source>
</reference>
<protein>
    <submittedName>
        <fullName evidence="3">Type II toxin-antitoxin system RelB/DinJ family antitoxin</fullName>
    </submittedName>
</protein>
<evidence type="ECO:0000313" key="4">
    <source>
        <dbReference type="Proteomes" id="UP000264002"/>
    </source>
</evidence>
<accession>A0A372MLN9</accession>
<reference evidence="3 4" key="2">
    <citation type="submission" date="2018-09" db="EMBL/GenBank/DDBJ databases">
        <title>Genome of Sphaerochaeta halotolerans strain 4-11.</title>
        <authorList>
            <person name="Nazina T.N."/>
            <person name="Sokolova D.S."/>
        </authorList>
    </citation>
    <scope>NUCLEOTIDE SEQUENCE [LARGE SCALE GENOMIC DNA]</scope>
    <source>
        <strain evidence="3 4">4-11</strain>
    </source>
</reference>
<dbReference type="OrthoDB" id="9804867at2"/>
<dbReference type="GO" id="GO:0006355">
    <property type="term" value="P:regulation of DNA-templated transcription"/>
    <property type="evidence" value="ECO:0007669"/>
    <property type="project" value="InterPro"/>
</dbReference>
<comment type="caution">
    <text evidence="3">The sequence shown here is derived from an EMBL/GenBank/DDBJ whole genome shotgun (WGS) entry which is preliminary data.</text>
</comment>
<proteinExistence type="inferred from homology"/>
<evidence type="ECO:0000256" key="1">
    <source>
        <dbReference type="ARBA" id="ARBA00010562"/>
    </source>
</evidence>
<dbReference type="Gene3D" id="1.10.1220.10">
    <property type="entry name" value="Met repressor-like"/>
    <property type="match status" value="1"/>
</dbReference>
<keyword evidence="4" id="KW-1185">Reference proteome</keyword>
<evidence type="ECO:0000256" key="2">
    <source>
        <dbReference type="ARBA" id="ARBA00022649"/>
    </source>
</evidence>
<dbReference type="InterPro" id="IPR007337">
    <property type="entry name" value="RelB/DinJ"/>
</dbReference>
<dbReference type="PANTHER" id="PTHR38781">
    <property type="entry name" value="ANTITOXIN DINJ-RELATED"/>
    <property type="match status" value="1"/>
</dbReference>
<sequence length="98" mass="10760">MASTTISLRTDTELKAQAEEILNQLGMTLNGTFNMLLHQIVREKSVPLSLSLASENSLYADLLVAEDERINGYVGRSGDEILKDFDLIVAEAEAKYGV</sequence>
<dbReference type="AlphaFoldDB" id="A0A372MLN9"/>
<keyword evidence="2" id="KW-1277">Toxin-antitoxin system</keyword>
<dbReference type="EMBL" id="QUWK01000001">
    <property type="protein sequence ID" value="RFU96226.1"/>
    <property type="molecule type" value="Genomic_DNA"/>
</dbReference>
<dbReference type="Proteomes" id="UP000264002">
    <property type="component" value="Unassembled WGS sequence"/>
</dbReference>
<dbReference type="InterPro" id="IPR013321">
    <property type="entry name" value="Arc_rbn_hlx_hlx"/>
</dbReference>
<dbReference type="Pfam" id="PF04221">
    <property type="entry name" value="RelB"/>
    <property type="match status" value="1"/>
</dbReference>
<organism evidence="3 4">
    <name type="scientific">Sphaerochaeta halotolerans</name>
    <dbReference type="NCBI Taxonomy" id="2293840"/>
    <lineage>
        <taxon>Bacteria</taxon>
        <taxon>Pseudomonadati</taxon>
        <taxon>Spirochaetota</taxon>
        <taxon>Spirochaetia</taxon>
        <taxon>Spirochaetales</taxon>
        <taxon>Sphaerochaetaceae</taxon>
        <taxon>Sphaerochaeta</taxon>
    </lineage>
</organism>
<dbReference type="PANTHER" id="PTHR38781:SF1">
    <property type="entry name" value="ANTITOXIN DINJ-RELATED"/>
    <property type="match status" value="1"/>
</dbReference>
<dbReference type="NCBIfam" id="TIGR02384">
    <property type="entry name" value="RelB_DinJ"/>
    <property type="match status" value="1"/>
</dbReference>
<gene>
    <name evidence="3" type="ORF">DYP60_01265</name>
</gene>
<comment type="similarity">
    <text evidence="1">Belongs to the RelB/DinJ antitoxin family.</text>
</comment>
<evidence type="ECO:0000313" key="3">
    <source>
        <dbReference type="EMBL" id="RFU96226.1"/>
    </source>
</evidence>
<name>A0A372MLN9_9SPIR</name>